<comment type="caution">
    <text evidence="5">The sequence shown here is derived from an EMBL/GenBank/DDBJ whole genome shotgun (WGS) entry which is preliminary data.</text>
</comment>
<feature type="repeat" description="TPR" evidence="3">
    <location>
        <begin position="101"/>
        <end position="134"/>
    </location>
</feature>
<evidence type="ECO:0000256" key="1">
    <source>
        <dbReference type="ARBA" id="ARBA00022737"/>
    </source>
</evidence>
<accession>A0A831XDS7</accession>
<dbReference type="InterPro" id="IPR011990">
    <property type="entry name" value="TPR-like_helical_dom_sf"/>
</dbReference>
<dbReference type="Pfam" id="PF13181">
    <property type="entry name" value="TPR_8"/>
    <property type="match status" value="2"/>
</dbReference>
<dbReference type="SUPFAM" id="SSF48452">
    <property type="entry name" value="TPR-like"/>
    <property type="match status" value="1"/>
</dbReference>
<keyword evidence="2 3" id="KW-0802">TPR repeat</keyword>
<dbReference type="EMBL" id="DSOV01000016">
    <property type="protein sequence ID" value="HEN41682.1"/>
    <property type="molecule type" value="Genomic_DNA"/>
</dbReference>
<dbReference type="InterPro" id="IPR019734">
    <property type="entry name" value="TPR_rpt"/>
</dbReference>
<keyword evidence="1" id="KW-0677">Repeat</keyword>
<organism evidence="5">
    <name type="scientific">Geobacter metallireducens</name>
    <dbReference type="NCBI Taxonomy" id="28232"/>
    <lineage>
        <taxon>Bacteria</taxon>
        <taxon>Pseudomonadati</taxon>
        <taxon>Thermodesulfobacteriota</taxon>
        <taxon>Desulfuromonadia</taxon>
        <taxon>Geobacterales</taxon>
        <taxon>Geobacteraceae</taxon>
        <taxon>Geobacter</taxon>
    </lineage>
</organism>
<gene>
    <name evidence="5" type="ORF">ENQ87_04775</name>
</gene>
<dbReference type="Gene3D" id="1.25.40.10">
    <property type="entry name" value="Tetratricopeptide repeat domain"/>
    <property type="match status" value="1"/>
</dbReference>
<reference evidence="5" key="1">
    <citation type="journal article" date="2020" name="mSystems">
        <title>Genome- and Community-Level Interaction Insights into Carbon Utilization and Element Cycling Functions of Hydrothermarchaeota in Hydrothermal Sediment.</title>
        <authorList>
            <person name="Zhou Z."/>
            <person name="Liu Y."/>
            <person name="Xu W."/>
            <person name="Pan J."/>
            <person name="Luo Z.H."/>
            <person name="Li M."/>
        </authorList>
    </citation>
    <scope>NUCLEOTIDE SEQUENCE [LARGE SCALE GENOMIC DNA]</scope>
    <source>
        <strain evidence="5">SpSt-349</strain>
    </source>
</reference>
<dbReference type="Pfam" id="PF00515">
    <property type="entry name" value="TPR_1"/>
    <property type="match status" value="1"/>
</dbReference>
<sequence length="198" mass="21651">MNKETVLYVVIALLVGILGTVLVLGVANKQKPVPATAGIPAGGGSPVDYQQRIAEAEKIVAADPTNLQAWIQLGNDYFDTDQPQKAINAYGKALEIDPANANVLTDQGIMFKRVGWFDKAIANFEKAQQLDPKHLQSLYNLGVVYMADLKQPGKAVKYWERYLELDPMSPNSQQIRAMLQEAKGGGQAPQPQGQLFNK</sequence>
<name>A0A831XDS7_GEOME</name>
<feature type="repeat" description="TPR" evidence="3">
    <location>
        <begin position="67"/>
        <end position="100"/>
    </location>
</feature>
<keyword evidence="4" id="KW-0812">Transmembrane</keyword>
<dbReference type="PANTHER" id="PTHR45831:SF2">
    <property type="entry name" value="LD24721P"/>
    <property type="match status" value="1"/>
</dbReference>
<keyword evidence="4" id="KW-1133">Transmembrane helix</keyword>
<dbReference type="PROSITE" id="PS50005">
    <property type="entry name" value="TPR"/>
    <property type="match status" value="2"/>
</dbReference>
<evidence type="ECO:0000256" key="2">
    <source>
        <dbReference type="ARBA" id="ARBA00022803"/>
    </source>
</evidence>
<evidence type="ECO:0000256" key="4">
    <source>
        <dbReference type="SAM" id="Phobius"/>
    </source>
</evidence>
<evidence type="ECO:0000256" key="3">
    <source>
        <dbReference type="PROSITE-ProRule" id="PRU00339"/>
    </source>
</evidence>
<dbReference type="GO" id="GO:0060090">
    <property type="term" value="F:molecular adaptor activity"/>
    <property type="evidence" value="ECO:0007669"/>
    <property type="project" value="TreeGrafter"/>
</dbReference>
<protein>
    <submittedName>
        <fullName evidence="5">Tetratricopeptide repeat protein</fullName>
    </submittedName>
</protein>
<dbReference type="SMART" id="SM00028">
    <property type="entry name" value="TPR"/>
    <property type="match status" value="3"/>
</dbReference>
<feature type="transmembrane region" description="Helical" evidence="4">
    <location>
        <begin position="6"/>
        <end position="27"/>
    </location>
</feature>
<dbReference type="PANTHER" id="PTHR45831">
    <property type="entry name" value="LD24721P"/>
    <property type="match status" value="1"/>
</dbReference>
<dbReference type="AlphaFoldDB" id="A0A831XDS7"/>
<dbReference type="GO" id="GO:0006620">
    <property type="term" value="P:post-translational protein targeting to endoplasmic reticulum membrane"/>
    <property type="evidence" value="ECO:0007669"/>
    <property type="project" value="TreeGrafter"/>
</dbReference>
<keyword evidence="4" id="KW-0472">Membrane</keyword>
<proteinExistence type="predicted"/>
<dbReference type="PROSITE" id="PS50293">
    <property type="entry name" value="TPR_REGION"/>
    <property type="match status" value="1"/>
</dbReference>
<dbReference type="GO" id="GO:0072380">
    <property type="term" value="C:TRC complex"/>
    <property type="evidence" value="ECO:0007669"/>
    <property type="project" value="TreeGrafter"/>
</dbReference>
<evidence type="ECO:0000313" key="5">
    <source>
        <dbReference type="EMBL" id="HEN41682.1"/>
    </source>
</evidence>
<dbReference type="InterPro" id="IPR047150">
    <property type="entry name" value="SGT"/>
</dbReference>
<dbReference type="GO" id="GO:0016020">
    <property type="term" value="C:membrane"/>
    <property type="evidence" value="ECO:0007669"/>
    <property type="project" value="TreeGrafter"/>
</dbReference>